<proteinExistence type="inferred from homology"/>
<evidence type="ECO:0000256" key="5">
    <source>
        <dbReference type="ARBA" id="ARBA00022741"/>
    </source>
</evidence>
<evidence type="ECO:0000256" key="2">
    <source>
        <dbReference type="ARBA" id="ARBA00008020"/>
    </source>
</evidence>
<evidence type="ECO:0000256" key="6">
    <source>
        <dbReference type="ARBA" id="ARBA00022840"/>
    </source>
</evidence>
<dbReference type="KEGG" id="fas:105268656"/>
<dbReference type="SUPFAM" id="SSF52029">
    <property type="entry name" value="GroEL apical domain-like"/>
    <property type="match status" value="1"/>
</dbReference>
<dbReference type="GeneID" id="105268656"/>
<evidence type="ECO:0000256" key="9">
    <source>
        <dbReference type="RuleBase" id="RU004187"/>
    </source>
</evidence>
<dbReference type="InterPro" id="IPR027410">
    <property type="entry name" value="TCP-1-like_intermed_sf"/>
</dbReference>
<comment type="subcellular location">
    <subcellularLocation>
        <location evidence="1">Cytoplasm</location>
    </subcellularLocation>
</comment>
<dbReference type="GO" id="GO:0016887">
    <property type="term" value="F:ATP hydrolysis activity"/>
    <property type="evidence" value="ECO:0007669"/>
    <property type="project" value="InterPro"/>
</dbReference>
<keyword evidence="4" id="KW-0963">Cytoplasm</keyword>
<dbReference type="NCBIfam" id="TIGR02340">
    <property type="entry name" value="chap_CCT_alpha"/>
    <property type="match status" value="1"/>
</dbReference>
<dbReference type="Gene3D" id="3.30.260.10">
    <property type="entry name" value="TCP-1-like chaperonin intermediate domain"/>
    <property type="match status" value="1"/>
</dbReference>
<comment type="similarity">
    <text evidence="2 9">Belongs to the TCP-1 chaperonin family.</text>
</comment>
<dbReference type="NCBIfam" id="NF041082">
    <property type="entry name" value="thermosome_alpha"/>
    <property type="match status" value="1"/>
</dbReference>
<sequence length="557" mass="59703">MSTVASALAVGGSRQSGAPVRTQNVMAACSIANIVKSSLGPVGLDKMLVDDIGDVTVTNDGATILRLLEVEHPAARVLVELAQLQDEEVGDGTTSVVIVSAELLKNADELVKQKIHPTSVISGYRLACKEACKYIQEHLTVSVDELGRDCLVNVAKTSMSSKIIGADANFFGNIVVDAANAVKVNDGKGGHLYPIKAVNILKAHGKSVRESILVQGYALNCTVASQAMPKKIIHAKIACLDFSLQKTKMKLGVEVLITDPEKLDAVRQREIDITKERIQKIISAGANVILLTGGIDDLCLKYFVEAGAMAVRRCKKADLKRIAKATGAQFLTSLTNMEGDESFEPSFLGEAAEVVQEVLCDDELILIKSPKARTAASIILRGPNDYYCDEMERSVHDALCVVKRVLESKSVVAGGGCVEAALSIYLENFATSLSSREQLAIAEFARALLVIPKTLAVNAAQDSTDLVAKLRAYHNSSQTTVDHANLKWVGLDLIEGTVRDNKKAGVLEPTISKIKSLKFATEAAITILRIDDMIKLDPEQKGGKSYNDAYAAGELEG</sequence>
<evidence type="ECO:0000313" key="11">
    <source>
        <dbReference type="RefSeq" id="XP_011306698.1"/>
    </source>
</evidence>
<accession>A0A9R1U417</accession>
<dbReference type="InterPro" id="IPR027409">
    <property type="entry name" value="GroEL-like_apical_dom_sf"/>
</dbReference>
<dbReference type="PROSITE" id="PS00750">
    <property type="entry name" value="TCP1_1"/>
    <property type="match status" value="1"/>
</dbReference>
<dbReference type="Proteomes" id="UP000694866">
    <property type="component" value="Unplaced"/>
</dbReference>
<keyword evidence="10" id="KW-1185">Reference proteome</keyword>
<evidence type="ECO:0000256" key="1">
    <source>
        <dbReference type="ARBA" id="ARBA00004496"/>
    </source>
</evidence>
<dbReference type="AlphaFoldDB" id="A0A9R1U417"/>
<keyword evidence="7 9" id="KW-0143">Chaperone</keyword>
<dbReference type="RefSeq" id="XP_011306698.1">
    <property type="nucleotide sequence ID" value="XM_011308396.1"/>
</dbReference>
<evidence type="ECO:0000256" key="8">
    <source>
        <dbReference type="ARBA" id="ARBA00030049"/>
    </source>
</evidence>
<dbReference type="GO" id="GO:0005737">
    <property type="term" value="C:cytoplasm"/>
    <property type="evidence" value="ECO:0007669"/>
    <property type="project" value="UniProtKB-SubCell"/>
</dbReference>
<dbReference type="InterPro" id="IPR017998">
    <property type="entry name" value="Chaperone_TCP-1"/>
</dbReference>
<dbReference type="InterPro" id="IPR002423">
    <property type="entry name" value="Cpn60/GroEL/TCP-1"/>
</dbReference>
<dbReference type="InterPro" id="IPR002194">
    <property type="entry name" value="Chaperonin_TCP-1_CS"/>
</dbReference>
<evidence type="ECO:0000313" key="10">
    <source>
        <dbReference type="Proteomes" id="UP000694866"/>
    </source>
</evidence>
<evidence type="ECO:0000256" key="4">
    <source>
        <dbReference type="ARBA" id="ARBA00022490"/>
    </source>
</evidence>
<dbReference type="PRINTS" id="PR00304">
    <property type="entry name" value="TCOMPLEXTCP1"/>
</dbReference>
<dbReference type="Pfam" id="PF00118">
    <property type="entry name" value="Cpn60_TCP1"/>
    <property type="match status" value="1"/>
</dbReference>
<dbReference type="SUPFAM" id="SSF54849">
    <property type="entry name" value="GroEL-intermediate domain like"/>
    <property type="match status" value="1"/>
</dbReference>
<dbReference type="InterPro" id="IPR053374">
    <property type="entry name" value="TCP-1_chaperonin"/>
</dbReference>
<keyword evidence="5 9" id="KW-0547">Nucleotide-binding</keyword>
<dbReference type="PROSITE" id="PS00995">
    <property type="entry name" value="TCP1_3"/>
    <property type="match status" value="1"/>
</dbReference>
<evidence type="ECO:0000256" key="3">
    <source>
        <dbReference type="ARBA" id="ARBA00014424"/>
    </source>
</evidence>
<dbReference type="Gene3D" id="1.10.560.10">
    <property type="entry name" value="GroEL-like equatorial domain"/>
    <property type="match status" value="1"/>
</dbReference>
<dbReference type="GO" id="GO:0140662">
    <property type="term" value="F:ATP-dependent protein folding chaperone"/>
    <property type="evidence" value="ECO:0007669"/>
    <property type="project" value="InterPro"/>
</dbReference>
<dbReference type="GO" id="GO:0051082">
    <property type="term" value="F:unfolded protein binding"/>
    <property type="evidence" value="ECO:0007669"/>
    <property type="project" value="InterPro"/>
</dbReference>
<dbReference type="NCBIfam" id="NF041083">
    <property type="entry name" value="thermosome_beta"/>
    <property type="match status" value="1"/>
</dbReference>
<dbReference type="CTD" id="42649"/>
<dbReference type="PANTHER" id="PTHR11353">
    <property type="entry name" value="CHAPERONIN"/>
    <property type="match status" value="1"/>
</dbReference>
<dbReference type="CDD" id="cd03335">
    <property type="entry name" value="TCP1_alpha"/>
    <property type="match status" value="1"/>
</dbReference>
<dbReference type="Gene3D" id="3.50.7.10">
    <property type="entry name" value="GroEL"/>
    <property type="match status" value="1"/>
</dbReference>
<organism evidence="10 11">
    <name type="scientific">Fopius arisanus</name>
    <dbReference type="NCBI Taxonomy" id="64838"/>
    <lineage>
        <taxon>Eukaryota</taxon>
        <taxon>Metazoa</taxon>
        <taxon>Ecdysozoa</taxon>
        <taxon>Arthropoda</taxon>
        <taxon>Hexapoda</taxon>
        <taxon>Insecta</taxon>
        <taxon>Pterygota</taxon>
        <taxon>Neoptera</taxon>
        <taxon>Endopterygota</taxon>
        <taxon>Hymenoptera</taxon>
        <taxon>Apocrita</taxon>
        <taxon>Ichneumonoidea</taxon>
        <taxon>Braconidae</taxon>
        <taxon>Opiinae</taxon>
        <taxon>Fopius</taxon>
    </lineage>
</organism>
<dbReference type="FunFam" id="1.10.560.10:FF:000070">
    <property type="entry name" value="Uncharacterized protein"/>
    <property type="match status" value="1"/>
</dbReference>
<gene>
    <name evidence="11" type="primary">CCT1</name>
</gene>
<dbReference type="FunFam" id="3.50.7.10:FF:000009">
    <property type="entry name" value="T-complex protein 1 subunit alpha"/>
    <property type="match status" value="1"/>
</dbReference>
<dbReference type="GO" id="GO:0005524">
    <property type="term" value="F:ATP binding"/>
    <property type="evidence" value="ECO:0007669"/>
    <property type="project" value="UniProtKB-KW"/>
</dbReference>
<dbReference type="InterPro" id="IPR027413">
    <property type="entry name" value="GROEL-like_equatorial_sf"/>
</dbReference>
<dbReference type="SUPFAM" id="SSF48592">
    <property type="entry name" value="GroEL equatorial domain-like"/>
    <property type="match status" value="1"/>
</dbReference>
<dbReference type="InterPro" id="IPR012715">
    <property type="entry name" value="Chap_CCT_alpha"/>
</dbReference>
<dbReference type="InterPro" id="IPR054827">
    <property type="entry name" value="thermosome_alpha"/>
</dbReference>
<keyword evidence="6 9" id="KW-0067">ATP-binding</keyword>
<dbReference type="OrthoDB" id="496at2759"/>
<evidence type="ECO:0000256" key="7">
    <source>
        <dbReference type="ARBA" id="ARBA00023186"/>
    </source>
</evidence>
<protein>
    <recommendedName>
        <fullName evidence="3">T-complex protein 1 subunit alpha</fullName>
    </recommendedName>
    <alternativeName>
        <fullName evidence="8">CCT-alpha</fullName>
    </alternativeName>
</protein>
<reference evidence="11" key="1">
    <citation type="submission" date="2025-08" db="UniProtKB">
        <authorList>
            <consortium name="RefSeq"/>
        </authorList>
    </citation>
    <scope>IDENTIFICATION</scope>
    <source>
        <strain evidence="11">USDA-PBARC FA_bdor</strain>
        <tissue evidence="11">Whole organism</tissue>
    </source>
</reference>
<dbReference type="PROSITE" id="PS00751">
    <property type="entry name" value="TCP1_2"/>
    <property type="match status" value="1"/>
</dbReference>
<name>A0A9R1U417_9HYME</name>